<evidence type="ECO:0000313" key="6">
    <source>
        <dbReference type="Proteomes" id="UP000182367"/>
    </source>
</evidence>
<reference evidence="5" key="1">
    <citation type="submission" date="2016-03" db="EMBL/GenBank/DDBJ databases">
        <title>Draft genome sequence of Paenibacillus glacialis DSM 22343.</title>
        <authorList>
            <person name="Shin S.-K."/>
            <person name="Yi H."/>
        </authorList>
    </citation>
    <scope>NUCLEOTIDE SEQUENCE [LARGE SCALE GENOMIC DNA]</scope>
    <source>
        <strain evidence="5">NBRC 105008</strain>
    </source>
</reference>
<evidence type="ECO:0000259" key="1">
    <source>
        <dbReference type="Pfam" id="PF12081"/>
    </source>
</evidence>
<dbReference type="RefSeq" id="WP_066324085.1">
    <property type="nucleotide sequence ID" value="NZ_BJVF01000001.1"/>
</dbReference>
<proteinExistence type="predicted"/>
<reference evidence="3" key="2">
    <citation type="submission" date="2016-03" db="EMBL/GenBank/DDBJ databases">
        <authorList>
            <person name="Ploux O."/>
        </authorList>
    </citation>
    <scope>NUCLEOTIDE SEQUENCE</scope>
    <source>
        <strain evidence="3">NBRC 105008</strain>
    </source>
</reference>
<dbReference type="EMBL" id="LVEO01000002">
    <property type="protein sequence ID" value="OCB74624.1"/>
    <property type="molecule type" value="Genomic_DNA"/>
</dbReference>
<dbReference type="AlphaFoldDB" id="A0A1B9DY59"/>
<evidence type="ECO:0000313" key="2">
    <source>
        <dbReference type="EMBL" id="GEL09399.1"/>
    </source>
</evidence>
<feature type="domain" description="Gliding motility-associated protein GldM N-terminal" evidence="1">
    <location>
        <begin position="47"/>
        <end position="182"/>
    </location>
</feature>
<dbReference type="InterPro" id="IPR022720">
    <property type="entry name" value="Motility-assoc_prot_GldM_N"/>
</dbReference>
<reference evidence="4 6" key="3">
    <citation type="submission" date="2016-10" db="EMBL/GenBank/DDBJ databases">
        <authorList>
            <person name="Varghese N."/>
            <person name="Submissions S."/>
        </authorList>
    </citation>
    <scope>NUCLEOTIDE SEQUENCE [LARGE SCALE GENOMIC DNA]</scope>
    <source>
        <strain evidence="4 6">Gm-149</strain>
    </source>
</reference>
<evidence type="ECO:0000313" key="4">
    <source>
        <dbReference type="EMBL" id="SDJ08196.1"/>
    </source>
</evidence>
<accession>A0A1B9DY59</accession>
<dbReference type="PROSITE" id="PS51257">
    <property type="entry name" value="PROKAR_LIPOPROTEIN"/>
    <property type="match status" value="1"/>
</dbReference>
<keyword evidence="6" id="KW-1185">Reference proteome</keyword>
<dbReference type="Proteomes" id="UP000182367">
    <property type="component" value="Unassembled WGS sequence"/>
</dbReference>
<dbReference type="EMBL" id="BJVF01000001">
    <property type="protein sequence ID" value="GEL09399.1"/>
    <property type="molecule type" value="Genomic_DNA"/>
</dbReference>
<evidence type="ECO:0000313" key="7">
    <source>
        <dbReference type="Proteomes" id="UP000321579"/>
    </source>
</evidence>
<comment type="caution">
    <text evidence="3">The sequence shown here is derived from an EMBL/GenBank/DDBJ whole genome shotgun (WGS) entry which is preliminary data.</text>
</comment>
<dbReference type="Pfam" id="PF12081">
    <property type="entry name" value="GldM_1st"/>
    <property type="match status" value="1"/>
</dbReference>
<dbReference type="STRING" id="551990.SAMN05192550_1603"/>
<gene>
    <name evidence="3" type="ORF">FBGL_01260</name>
    <name evidence="2" type="ORF">FGL01_01380</name>
    <name evidence="4" type="ORF">SAMN05192550_1603</name>
</gene>
<sequence>MKKIFFLTLFTFTSCNSDLSIEEKFEVTYDLHIKENNEYNEILKENIKIKISKIKNTETSWKIKLCDSLSKEYFDYLTTIEKEVKEQGNEIFFNGDLYSQKGETYTKKTEKYRTEFEKLISSSNFIKRLNSVFSMKDVKYKGLYVHYLDYFFKGFPKIQSSAFINDKKRRVLEFENELISEIIIANK</sequence>
<evidence type="ECO:0000313" key="5">
    <source>
        <dbReference type="Proteomes" id="UP000093226"/>
    </source>
</evidence>
<organism evidence="3 5">
    <name type="scientific">Flavobacterium glycines</name>
    <dbReference type="NCBI Taxonomy" id="551990"/>
    <lineage>
        <taxon>Bacteria</taxon>
        <taxon>Pseudomonadati</taxon>
        <taxon>Bacteroidota</taxon>
        <taxon>Flavobacteriia</taxon>
        <taxon>Flavobacteriales</taxon>
        <taxon>Flavobacteriaceae</taxon>
        <taxon>Flavobacterium</taxon>
    </lineage>
</organism>
<dbReference type="Proteomes" id="UP000093226">
    <property type="component" value="Unassembled WGS sequence"/>
</dbReference>
<reference evidence="2 7" key="4">
    <citation type="submission" date="2019-07" db="EMBL/GenBank/DDBJ databases">
        <title>Whole genome shotgun sequence of Flavobacterium glycines NBRC 105008.</title>
        <authorList>
            <person name="Hosoyama A."/>
            <person name="Uohara A."/>
            <person name="Ohji S."/>
            <person name="Ichikawa N."/>
        </authorList>
    </citation>
    <scope>NUCLEOTIDE SEQUENCE [LARGE SCALE GENOMIC DNA]</scope>
    <source>
        <strain evidence="2 7">NBRC 105008</strain>
    </source>
</reference>
<name>A0A1B9DY59_9FLAO</name>
<evidence type="ECO:0000313" key="3">
    <source>
        <dbReference type="EMBL" id="OCB74624.1"/>
    </source>
</evidence>
<dbReference type="OrthoDB" id="1350511at2"/>
<protein>
    <submittedName>
        <fullName evidence="4">GldM N-terminal domain-containing protein</fullName>
    </submittedName>
</protein>
<dbReference type="Proteomes" id="UP000321579">
    <property type="component" value="Unassembled WGS sequence"/>
</dbReference>
<dbReference type="EMBL" id="FNEO01000001">
    <property type="protein sequence ID" value="SDJ08196.1"/>
    <property type="molecule type" value="Genomic_DNA"/>
</dbReference>